<organism evidence="1 2">
    <name type="scientific">Candidatus Daviesbacteria bacterium RIFCSPHIGHO2_02_FULL_39_12</name>
    <dbReference type="NCBI Taxonomy" id="1797770"/>
    <lineage>
        <taxon>Bacteria</taxon>
        <taxon>Candidatus Daviesiibacteriota</taxon>
    </lineage>
</organism>
<gene>
    <name evidence="1" type="ORF">A3C26_04265</name>
</gene>
<evidence type="ECO:0000313" key="2">
    <source>
        <dbReference type="Proteomes" id="UP000177042"/>
    </source>
</evidence>
<proteinExistence type="predicted"/>
<evidence type="ECO:0000313" key="1">
    <source>
        <dbReference type="EMBL" id="OGE26587.1"/>
    </source>
</evidence>
<reference evidence="1 2" key="1">
    <citation type="journal article" date="2016" name="Nat. Commun.">
        <title>Thousands of microbial genomes shed light on interconnected biogeochemical processes in an aquifer system.</title>
        <authorList>
            <person name="Anantharaman K."/>
            <person name="Brown C.T."/>
            <person name="Hug L.A."/>
            <person name="Sharon I."/>
            <person name="Castelle C.J."/>
            <person name="Probst A.J."/>
            <person name="Thomas B.C."/>
            <person name="Singh A."/>
            <person name="Wilkins M.J."/>
            <person name="Karaoz U."/>
            <person name="Brodie E.L."/>
            <person name="Williams K.H."/>
            <person name="Hubbard S.S."/>
            <person name="Banfield J.F."/>
        </authorList>
    </citation>
    <scope>NUCLEOTIDE SEQUENCE [LARGE SCALE GENOMIC DNA]</scope>
</reference>
<protein>
    <submittedName>
        <fullName evidence="1">Uncharacterized protein</fullName>
    </submittedName>
</protein>
<dbReference type="AlphaFoldDB" id="A0A1F5JD73"/>
<sequence>MSDQELEASKQLVNSDGLKRVGVDEARKILEAILSVDPETVRSLDDFSKFVGLPDATTAITVYLLLQMQISECDISPFNYINWKENNTDNHYLAVTFSHAYYALVGLHPTYEQKLSAISHYSPAEVYLHSKMANGNTFSAVLRLEQFSEIMPPVFYASFYESGDISRSVNIKFGDSSQKSEDYQTGARGVQRFAGTLLKWNRSTSKILAPSTPNLLP</sequence>
<comment type="caution">
    <text evidence="1">The sequence shown here is derived from an EMBL/GenBank/DDBJ whole genome shotgun (WGS) entry which is preliminary data.</text>
</comment>
<accession>A0A1F5JD73</accession>
<dbReference type="Proteomes" id="UP000177042">
    <property type="component" value="Unassembled WGS sequence"/>
</dbReference>
<dbReference type="EMBL" id="MFCX01000007">
    <property type="protein sequence ID" value="OGE26587.1"/>
    <property type="molecule type" value="Genomic_DNA"/>
</dbReference>
<name>A0A1F5JD73_9BACT</name>